<gene>
    <name evidence="1" type="ORF">A9Q75_07520</name>
</gene>
<reference evidence="2" key="1">
    <citation type="journal article" date="2017" name="Proc. Natl. Acad. Sci. U.S.A.">
        <title>Simulation of Deepwater Horizon oil plume reveals substrate specialization within a complex community of hydrocarbon degraders.</title>
        <authorList>
            <person name="Hu P."/>
            <person name="Dubinsky E.A."/>
            <person name="Probst A.J."/>
            <person name="Wang J."/>
            <person name="Sieber C.M.K."/>
            <person name="Tom L.M."/>
            <person name="Gardinali P."/>
            <person name="Banfield J.F."/>
            <person name="Atlas R.M."/>
            <person name="Andersen G.L."/>
        </authorList>
    </citation>
    <scope>NUCLEOTIDE SEQUENCE [LARGE SCALE GENOMIC DNA]</scope>
</reference>
<dbReference type="EMBL" id="MAAF01000045">
    <property type="protein sequence ID" value="OUR81534.1"/>
    <property type="molecule type" value="Genomic_DNA"/>
</dbReference>
<organism evidence="1 2">
    <name type="scientific">Colwellia psychrerythraea</name>
    <name type="common">Vibrio psychroerythus</name>
    <dbReference type="NCBI Taxonomy" id="28229"/>
    <lineage>
        <taxon>Bacteria</taxon>
        <taxon>Pseudomonadati</taxon>
        <taxon>Pseudomonadota</taxon>
        <taxon>Gammaproteobacteria</taxon>
        <taxon>Alteromonadales</taxon>
        <taxon>Colwelliaceae</taxon>
        <taxon>Colwellia</taxon>
    </lineage>
</organism>
<dbReference type="Proteomes" id="UP000243053">
    <property type="component" value="Unassembled WGS sequence"/>
</dbReference>
<proteinExistence type="predicted"/>
<evidence type="ECO:0000313" key="1">
    <source>
        <dbReference type="EMBL" id="OUR81534.1"/>
    </source>
</evidence>
<evidence type="ECO:0000313" key="2">
    <source>
        <dbReference type="Proteomes" id="UP000243053"/>
    </source>
</evidence>
<dbReference type="AlphaFoldDB" id="A0A1Y5EKA3"/>
<protein>
    <submittedName>
        <fullName evidence="1">Uncharacterized protein</fullName>
    </submittedName>
</protein>
<accession>A0A1Y5EKA3</accession>
<comment type="caution">
    <text evidence="1">The sequence shown here is derived from an EMBL/GenBank/DDBJ whole genome shotgun (WGS) entry which is preliminary data.</text>
</comment>
<name>A0A1Y5EKA3_COLPS</name>
<sequence length="132" mass="14910">MNKLLDISEEITTCEKVPTEQNLIRTLELVKQGEECLIGMNTNKYSPQSIIAFLKLIEAILMTYTYKMEFDSHSALADIEKLFVNIVLSQATALRMGDKQECVNLTSVAAQCAYFDKELQANLRLLSKDLSL</sequence>